<evidence type="ECO:0000256" key="1">
    <source>
        <dbReference type="SAM" id="SignalP"/>
    </source>
</evidence>
<dbReference type="EMBL" id="ML119172">
    <property type="protein sequence ID" value="RPB07928.1"/>
    <property type="molecule type" value="Genomic_DNA"/>
</dbReference>
<protein>
    <recommendedName>
        <fullName evidence="4">Ecp2 effector protein domain-containing protein</fullName>
    </recommendedName>
</protein>
<feature type="chain" id="PRO_5018238188" description="Ecp2 effector protein domain-containing protein" evidence="1">
    <location>
        <begin position="26"/>
        <end position="169"/>
    </location>
</feature>
<evidence type="ECO:0000313" key="2">
    <source>
        <dbReference type="EMBL" id="RPB07928.1"/>
    </source>
</evidence>
<dbReference type="OrthoDB" id="10437769at2759"/>
<dbReference type="InParanoid" id="A0A3N4KEM1"/>
<proteinExistence type="predicted"/>
<dbReference type="AlphaFoldDB" id="A0A3N4KEM1"/>
<dbReference type="Proteomes" id="UP000277580">
    <property type="component" value="Unassembled WGS sequence"/>
</dbReference>
<keyword evidence="1" id="KW-0732">Signal</keyword>
<name>A0A3N4KEM1_9PEZI</name>
<evidence type="ECO:0008006" key="4">
    <source>
        <dbReference type="Google" id="ProtNLM"/>
    </source>
</evidence>
<reference evidence="2 3" key="1">
    <citation type="journal article" date="2018" name="Nat. Ecol. Evol.">
        <title>Pezizomycetes genomes reveal the molecular basis of ectomycorrhizal truffle lifestyle.</title>
        <authorList>
            <person name="Murat C."/>
            <person name="Payen T."/>
            <person name="Noel B."/>
            <person name="Kuo A."/>
            <person name="Morin E."/>
            <person name="Chen J."/>
            <person name="Kohler A."/>
            <person name="Krizsan K."/>
            <person name="Balestrini R."/>
            <person name="Da Silva C."/>
            <person name="Montanini B."/>
            <person name="Hainaut M."/>
            <person name="Levati E."/>
            <person name="Barry K.W."/>
            <person name="Belfiori B."/>
            <person name="Cichocki N."/>
            <person name="Clum A."/>
            <person name="Dockter R.B."/>
            <person name="Fauchery L."/>
            <person name="Guy J."/>
            <person name="Iotti M."/>
            <person name="Le Tacon F."/>
            <person name="Lindquist E.A."/>
            <person name="Lipzen A."/>
            <person name="Malagnac F."/>
            <person name="Mello A."/>
            <person name="Molinier V."/>
            <person name="Miyauchi S."/>
            <person name="Poulain J."/>
            <person name="Riccioni C."/>
            <person name="Rubini A."/>
            <person name="Sitrit Y."/>
            <person name="Splivallo R."/>
            <person name="Traeger S."/>
            <person name="Wang M."/>
            <person name="Zifcakova L."/>
            <person name="Wipf D."/>
            <person name="Zambonelli A."/>
            <person name="Paolocci F."/>
            <person name="Nowrousian M."/>
            <person name="Ottonello S."/>
            <person name="Baldrian P."/>
            <person name="Spatafora J.W."/>
            <person name="Henrissat B."/>
            <person name="Nagy L.G."/>
            <person name="Aury J.M."/>
            <person name="Wincker P."/>
            <person name="Grigoriev I.V."/>
            <person name="Bonfante P."/>
            <person name="Martin F.M."/>
        </authorList>
    </citation>
    <scope>NUCLEOTIDE SEQUENCE [LARGE SCALE GENOMIC DNA]</scope>
    <source>
        <strain evidence="2 3">CCBAS932</strain>
    </source>
</reference>
<keyword evidence="3" id="KW-1185">Reference proteome</keyword>
<evidence type="ECO:0000313" key="3">
    <source>
        <dbReference type="Proteomes" id="UP000277580"/>
    </source>
</evidence>
<organism evidence="2 3">
    <name type="scientific">Morchella conica CCBAS932</name>
    <dbReference type="NCBI Taxonomy" id="1392247"/>
    <lineage>
        <taxon>Eukaryota</taxon>
        <taxon>Fungi</taxon>
        <taxon>Dikarya</taxon>
        <taxon>Ascomycota</taxon>
        <taxon>Pezizomycotina</taxon>
        <taxon>Pezizomycetes</taxon>
        <taxon>Pezizales</taxon>
        <taxon>Morchellaceae</taxon>
        <taxon>Morchella</taxon>
    </lineage>
</organism>
<feature type="signal peptide" evidence="1">
    <location>
        <begin position="1"/>
        <end position="25"/>
    </location>
</feature>
<gene>
    <name evidence="2" type="ORF">P167DRAFT_578796</name>
</gene>
<accession>A0A3N4KEM1</accession>
<sequence length="169" mass="18497">MHIPLLNTLIILLLTITFTAYPTLANITPPDETGRQTTFLCGKRPTQETIPMSDFSAAASNFLQECLTRPRSEVFPNMLDIPSRDPNRPLCKVFGSSGIASLAVCLSGTGDPGQKEVDLLNKAFPTCGHAVVVWGKMMQTCPDGEMVQAMRPYFEVGLLFHIYGKGTVF</sequence>